<dbReference type="AlphaFoldDB" id="R7QC54"/>
<organism evidence="1 2">
    <name type="scientific">Chondrus crispus</name>
    <name type="common">Carrageen Irish moss</name>
    <name type="synonym">Polymorpha crispa</name>
    <dbReference type="NCBI Taxonomy" id="2769"/>
    <lineage>
        <taxon>Eukaryota</taxon>
        <taxon>Rhodophyta</taxon>
        <taxon>Florideophyceae</taxon>
        <taxon>Rhodymeniophycidae</taxon>
        <taxon>Gigartinales</taxon>
        <taxon>Gigartinaceae</taxon>
        <taxon>Chondrus</taxon>
    </lineage>
</organism>
<dbReference type="KEGG" id="ccp:CHC_T00004502001"/>
<keyword evidence="2" id="KW-1185">Reference proteome</keyword>
<reference evidence="2" key="1">
    <citation type="journal article" date="2013" name="Proc. Natl. Acad. Sci. U.S.A.">
        <title>Genome structure and metabolic features in the red seaweed Chondrus crispus shed light on evolution of the Archaeplastida.</title>
        <authorList>
            <person name="Collen J."/>
            <person name="Porcel B."/>
            <person name="Carre W."/>
            <person name="Ball S.G."/>
            <person name="Chaparro C."/>
            <person name="Tonon T."/>
            <person name="Barbeyron T."/>
            <person name="Michel G."/>
            <person name="Noel B."/>
            <person name="Valentin K."/>
            <person name="Elias M."/>
            <person name="Artiguenave F."/>
            <person name="Arun A."/>
            <person name="Aury J.M."/>
            <person name="Barbosa-Neto J.F."/>
            <person name="Bothwell J.H."/>
            <person name="Bouget F.Y."/>
            <person name="Brillet L."/>
            <person name="Cabello-Hurtado F."/>
            <person name="Capella-Gutierrez S."/>
            <person name="Charrier B."/>
            <person name="Cladiere L."/>
            <person name="Cock J.M."/>
            <person name="Coelho S.M."/>
            <person name="Colleoni C."/>
            <person name="Czjzek M."/>
            <person name="Da Silva C."/>
            <person name="Delage L."/>
            <person name="Denoeud F."/>
            <person name="Deschamps P."/>
            <person name="Dittami S.M."/>
            <person name="Gabaldon T."/>
            <person name="Gachon C.M."/>
            <person name="Groisillier A."/>
            <person name="Herve C."/>
            <person name="Jabbari K."/>
            <person name="Katinka M."/>
            <person name="Kloareg B."/>
            <person name="Kowalczyk N."/>
            <person name="Labadie K."/>
            <person name="Leblanc C."/>
            <person name="Lopez P.J."/>
            <person name="McLachlan D.H."/>
            <person name="Meslet-Cladiere L."/>
            <person name="Moustafa A."/>
            <person name="Nehr Z."/>
            <person name="Nyvall Collen P."/>
            <person name="Panaud O."/>
            <person name="Partensky F."/>
            <person name="Poulain J."/>
            <person name="Rensing S.A."/>
            <person name="Rousvoal S."/>
            <person name="Samson G."/>
            <person name="Symeonidi A."/>
            <person name="Weissenbach J."/>
            <person name="Zambounis A."/>
            <person name="Wincker P."/>
            <person name="Boyen C."/>
        </authorList>
    </citation>
    <scope>NUCLEOTIDE SEQUENCE [LARGE SCALE GENOMIC DNA]</scope>
    <source>
        <strain evidence="2">cv. Stackhouse</strain>
    </source>
</reference>
<dbReference type="GeneID" id="17323613"/>
<dbReference type="Gramene" id="CDF36082">
    <property type="protein sequence ID" value="CDF36082"/>
    <property type="gene ID" value="CHC_T00004502001"/>
</dbReference>
<proteinExistence type="predicted"/>
<name>R7QC54_CHOCR</name>
<evidence type="ECO:0000313" key="2">
    <source>
        <dbReference type="Proteomes" id="UP000012073"/>
    </source>
</evidence>
<protein>
    <submittedName>
        <fullName evidence="1">Uncharacterized protein</fullName>
    </submittedName>
</protein>
<gene>
    <name evidence="1" type="ORF">CHC_T00004502001</name>
</gene>
<accession>R7QC54</accession>
<dbReference type="Proteomes" id="UP000012073">
    <property type="component" value="Unassembled WGS sequence"/>
</dbReference>
<dbReference type="RefSeq" id="XP_005715901.1">
    <property type="nucleotide sequence ID" value="XM_005715844.1"/>
</dbReference>
<dbReference type="EMBL" id="HG001759">
    <property type="protein sequence ID" value="CDF36082.1"/>
    <property type="molecule type" value="Genomic_DNA"/>
</dbReference>
<evidence type="ECO:0000313" key="1">
    <source>
        <dbReference type="EMBL" id="CDF36082.1"/>
    </source>
</evidence>
<sequence>MWRLHTPFCDVMCDVQICTVIGCCNAFLHQPRNPWSLIASRGPLLSNGPIAVRARPPSHASRFSGFFPHQTFFPHFSLTSPLVQTHHPLLTNPALPHPPACLTHPRAPHRPCSLPHLFFAFLFVYPCHSSQITFLHSFRLCLSTFSVSYLRPAILGAHTLSRPRRLVSALGFTFFATLRL</sequence>